<dbReference type="InterPro" id="IPR011059">
    <property type="entry name" value="Metal-dep_hydrolase_composite"/>
</dbReference>
<protein>
    <submittedName>
        <fullName evidence="2">Amidohydrolase, imidazolonepropionase</fullName>
    </submittedName>
</protein>
<evidence type="ECO:0000313" key="2">
    <source>
        <dbReference type="EMBL" id="KJE24600.1"/>
    </source>
</evidence>
<dbReference type="InterPro" id="IPR051781">
    <property type="entry name" value="Metallo-dep_Hydrolase"/>
</dbReference>
<evidence type="ECO:0000313" key="3">
    <source>
        <dbReference type="Proteomes" id="UP000032545"/>
    </source>
</evidence>
<gene>
    <name evidence="2" type="ORF">FF36_00974</name>
</gene>
<dbReference type="PATRIC" id="fig|1502723.3.peg.4226"/>
<reference evidence="2 3" key="2">
    <citation type="journal article" date="2016" name="Genome Announc.">
        <title>Permanent Draft Genome Sequences for Two Variants of Frankia sp. Strain CpI1, the First Frankia Strain Isolated from Root Nodules of Comptonia peregrina.</title>
        <authorList>
            <person name="Oshone R."/>
            <person name="Hurst S.G.IV."/>
            <person name="Abebe-Akele F."/>
            <person name="Simpson S."/>
            <person name="Morris K."/>
            <person name="Thomas W.K."/>
            <person name="Tisa L.S."/>
        </authorList>
    </citation>
    <scope>NUCLEOTIDE SEQUENCE [LARGE SCALE GENOMIC DNA]</scope>
    <source>
        <strain evidence="3">CpI1-S</strain>
    </source>
</reference>
<dbReference type="InterPro" id="IPR006680">
    <property type="entry name" value="Amidohydro-rel"/>
</dbReference>
<dbReference type="PANTHER" id="PTHR43135">
    <property type="entry name" value="ALPHA-D-RIBOSE 1-METHYLPHOSPHONATE 5-TRIPHOSPHATE DIPHOSPHATASE"/>
    <property type="match status" value="1"/>
</dbReference>
<keyword evidence="3" id="KW-1185">Reference proteome</keyword>
<sequence length="367" mass="38683">MVTGQPALRIRGAMLVGPEEVRDELWVVDGRISFTAPVGTAARDVRTVSGWALPGLVDAHCHVGLDAGGAVDRPTAEEQITTDRAAGALLLRDAGSPADTRWVDDRDDLPRLVRAGRHIARPRRYIRNYAAEVEPDDLVAEVVAQAGRGDGWVKLVGDWIDRGVGDLAPCWPADAAKAAIDAAHAAGARVTAHCFAEDSLADLVEAGIDCIEHATGLTEDTIPLFAERGVAIVPTLVNIATFEGIARGAEEKFPAYARHMRALHARRYDTVRAAYDAGIPIYVGTDAGGSLPHGLVAAEVAELRRAGLPAQAALSAATWSARAWLGHPALTEGAPADLVVYPVDPRADVGVLAAPDLIVLRGLPIVP</sequence>
<dbReference type="GO" id="GO:0016810">
    <property type="term" value="F:hydrolase activity, acting on carbon-nitrogen (but not peptide) bonds"/>
    <property type="evidence" value="ECO:0007669"/>
    <property type="project" value="InterPro"/>
</dbReference>
<dbReference type="Gene3D" id="2.30.40.10">
    <property type="entry name" value="Urease, subunit C, domain 1"/>
    <property type="match status" value="1"/>
</dbReference>
<keyword evidence="2" id="KW-0378">Hydrolase</keyword>
<dbReference type="SUPFAM" id="SSF51556">
    <property type="entry name" value="Metallo-dependent hydrolases"/>
    <property type="match status" value="1"/>
</dbReference>
<dbReference type="Proteomes" id="UP000032545">
    <property type="component" value="Unassembled WGS sequence"/>
</dbReference>
<proteinExistence type="predicted"/>
<evidence type="ECO:0000259" key="1">
    <source>
        <dbReference type="Pfam" id="PF01979"/>
    </source>
</evidence>
<reference evidence="3" key="1">
    <citation type="submission" date="2015-02" db="EMBL/GenBank/DDBJ databases">
        <title>Draft Genome of Frankia sp. CpI1-S.</title>
        <authorList>
            <person name="Oshone R.T."/>
            <person name="Ngom M."/>
            <person name="Ghodhbane-Gtari F."/>
            <person name="Gtari M."/>
            <person name="Morris K."/>
            <person name="Thomas K."/>
            <person name="Sen A."/>
            <person name="Tisa L.S."/>
        </authorList>
    </citation>
    <scope>NUCLEOTIDE SEQUENCE [LARGE SCALE GENOMIC DNA]</scope>
    <source>
        <strain evidence="3">CpI1-S</strain>
    </source>
</reference>
<dbReference type="EMBL" id="JYFN01000005">
    <property type="protein sequence ID" value="KJE24600.1"/>
    <property type="molecule type" value="Genomic_DNA"/>
</dbReference>
<dbReference type="Pfam" id="PF01979">
    <property type="entry name" value="Amidohydro_1"/>
    <property type="match status" value="1"/>
</dbReference>
<name>A0A0D8BKH4_9ACTN</name>
<organism evidence="2 3">
    <name type="scientific">Frankia torreyi</name>
    <dbReference type="NCBI Taxonomy" id="1856"/>
    <lineage>
        <taxon>Bacteria</taxon>
        <taxon>Bacillati</taxon>
        <taxon>Actinomycetota</taxon>
        <taxon>Actinomycetes</taxon>
        <taxon>Frankiales</taxon>
        <taxon>Frankiaceae</taxon>
        <taxon>Frankia</taxon>
    </lineage>
</organism>
<feature type="domain" description="Amidohydrolase-related" evidence="1">
    <location>
        <begin position="52"/>
        <end position="345"/>
    </location>
</feature>
<dbReference type="AlphaFoldDB" id="A0A0D8BKH4"/>
<comment type="caution">
    <text evidence="2">The sequence shown here is derived from an EMBL/GenBank/DDBJ whole genome shotgun (WGS) entry which is preliminary data.</text>
</comment>
<dbReference type="InterPro" id="IPR032466">
    <property type="entry name" value="Metal_Hydrolase"/>
</dbReference>
<dbReference type="PANTHER" id="PTHR43135:SF4">
    <property type="entry name" value="AMIDOHYDROLASE-RELATED DOMAIN-CONTAINING PROTEIN"/>
    <property type="match status" value="1"/>
</dbReference>
<dbReference type="Gene3D" id="3.20.20.140">
    <property type="entry name" value="Metal-dependent hydrolases"/>
    <property type="match status" value="1"/>
</dbReference>
<accession>A0A0D8BKH4</accession>